<dbReference type="AlphaFoldDB" id="A0A923MD48"/>
<gene>
    <name evidence="1" type="ORF">H8R02_29090</name>
</gene>
<keyword evidence="2" id="KW-1185">Reference proteome</keyword>
<dbReference type="RefSeq" id="WP_187085395.1">
    <property type="nucleotide sequence ID" value="NZ_JACORU010000019.1"/>
</dbReference>
<dbReference type="Proteomes" id="UP000596827">
    <property type="component" value="Unassembled WGS sequence"/>
</dbReference>
<accession>A0A923MD48</accession>
<sequence>MPHLKAALPEVTEAEIRRHALERVAAIFRRPVEQIQPAMAWGSDLRASSVSDFRYNEHDTLLHDIRDVADARTLAEIESGQLTVRTVGEYCDHMARCYQTNPAEVAHILKLPGLTSTSKWRTLLERIGF</sequence>
<comment type="caution">
    <text evidence="1">The sequence shown here is derived from an EMBL/GenBank/DDBJ whole genome shotgun (WGS) entry which is preliminary data.</text>
</comment>
<organism evidence="1 2">
    <name type="scientific">Ramlibacter albus</name>
    <dbReference type="NCBI Taxonomy" id="2079448"/>
    <lineage>
        <taxon>Bacteria</taxon>
        <taxon>Pseudomonadati</taxon>
        <taxon>Pseudomonadota</taxon>
        <taxon>Betaproteobacteria</taxon>
        <taxon>Burkholderiales</taxon>
        <taxon>Comamonadaceae</taxon>
        <taxon>Ramlibacter</taxon>
    </lineage>
</organism>
<dbReference type="EMBL" id="JACORU010000019">
    <property type="protein sequence ID" value="MBC5768552.1"/>
    <property type="molecule type" value="Genomic_DNA"/>
</dbReference>
<evidence type="ECO:0000313" key="1">
    <source>
        <dbReference type="EMBL" id="MBC5768552.1"/>
    </source>
</evidence>
<name>A0A923MD48_9BURK</name>
<evidence type="ECO:0000313" key="2">
    <source>
        <dbReference type="Proteomes" id="UP000596827"/>
    </source>
</evidence>
<proteinExistence type="predicted"/>
<reference evidence="1" key="1">
    <citation type="submission" date="2020-08" db="EMBL/GenBank/DDBJ databases">
        <title>Ramlibacter sp. GTP1 16S ribosomal RNA gene genome sequencing and assembly.</title>
        <authorList>
            <person name="Kang M."/>
        </authorList>
    </citation>
    <scope>NUCLEOTIDE SEQUENCE</scope>
    <source>
        <strain evidence="1">GTP1</strain>
    </source>
</reference>
<protein>
    <submittedName>
        <fullName evidence="1">Uncharacterized protein</fullName>
    </submittedName>
</protein>